<dbReference type="EMBL" id="ML994745">
    <property type="protein sequence ID" value="KAF2175133.1"/>
    <property type="molecule type" value="Genomic_DNA"/>
</dbReference>
<evidence type="ECO:0000256" key="3">
    <source>
        <dbReference type="ARBA" id="ARBA00022692"/>
    </source>
</evidence>
<dbReference type="PANTHER" id="PTHR43791">
    <property type="entry name" value="PERMEASE-RELATED"/>
    <property type="match status" value="1"/>
</dbReference>
<comment type="subcellular location">
    <subcellularLocation>
        <location evidence="1">Membrane</location>
        <topology evidence="1">Multi-pass membrane protein</topology>
    </subcellularLocation>
</comment>
<reference evidence="8" key="1">
    <citation type="journal article" date="2020" name="Stud. Mycol.">
        <title>101 Dothideomycetes genomes: a test case for predicting lifestyles and emergence of pathogens.</title>
        <authorList>
            <person name="Haridas S."/>
            <person name="Albert R."/>
            <person name="Binder M."/>
            <person name="Bloem J."/>
            <person name="Labutti K."/>
            <person name="Salamov A."/>
            <person name="Andreopoulos B."/>
            <person name="Baker S."/>
            <person name="Barry K."/>
            <person name="Bills G."/>
            <person name="Bluhm B."/>
            <person name="Cannon C."/>
            <person name="Castanera R."/>
            <person name="Culley D."/>
            <person name="Daum C."/>
            <person name="Ezra D."/>
            <person name="Gonzalez J."/>
            <person name="Henrissat B."/>
            <person name="Kuo A."/>
            <person name="Liang C."/>
            <person name="Lipzen A."/>
            <person name="Lutzoni F."/>
            <person name="Magnuson J."/>
            <person name="Mondo S."/>
            <person name="Nolan M."/>
            <person name="Ohm R."/>
            <person name="Pangilinan J."/>
            <person name="Park H.-J."/>
            <person name="Ramirez L."/>
            <person name="Alfaro M."/>
            <person name="Sun H."/>
            <person name="Tritt A."/>
            <person name="Yoshinaga Y."/>
            <person name="Zwiers L.-H."/>
            <person name="Turgeon B."/>
            <person name="Goodwin S."/>
            <person name="Spatafora J."/>
            <person name="Crous P."/>
            <person name="Grigoriev I."/>
        </authorList>
    </citation>
    <scope>NUCLEOTIDE SEQUENCE</scope>
    <source>
        <strain evidence="8">CBS 207.26</strain>
    </source>
</reference>
<keyword evidence="9" id="KW-1185">Reference proteome</keyword>
<name>A0A6A6D7S8_9PEZI</name>
<feature type="transmembrane region" description="Helical" evidence="6">
    <location>
        <begin position="377"/>
        <end position="398"/>
    </location>
</feature>
<feature type="transmembrane region" description="Helical" evidence="6">
    <location>
        <begin position="146"/>
        <end position="167"/>
    </location>
</feature>
<dbReference type="Gene3D" id="1.20.1250.20">
    <property type="entry name" value="MFS general substrate transporter like domains"/>
    <property type="match status" value="2"/>
</dbReference>
<feature type="transmembrane region" description="Helical" evidence="6">
    <location>
        <begin position="91"/>
        <end position="112"/>
    </location>
</feature>
<accession>A0A6A6D7S8</accession>
<feature type="transmembrane region" description="Helical" evidence="6">
    <location>
        <begin position="410"/>
        <end position="431"/>
    </location>
</feature>
<dbReference type="SUPFAM" id="SSF103473">
    <property type="entry name" value="MFS general substrate transporter"/>
    <property type="match status" value="1"/>
</dbReference>
<evidence type="ECO:0000313" key="8">
    <source>
        <dbReference type="EMBL" id="KAF2175133.1"/>
    </source>
</evidence>
<evidence type="ECO:0000256" key="4">
    <source>
        <dbReference type="ARBA" id="ARBA00022989"/>
    </source>
</evidence>
<evidence type="ECO:0000313" key="9">
    <source>
        <dbReference type="Proteomes" id="UP000800200"/>
    </source>
</evidence>
<keyword evidence="4 6" id="KW-1133">Transmembrane helix</keyword>
<evidence type="ECO:0000256" key="6">
    <source>
        <dbReference type="SAM" id="Phobius"/>
    </source>
</evidence>
<dbReference type="Proteomes" id="UP000800200">
    <property type="component" value="Unassembled WGS sequence"/>
</dbReference>
<feature type="transmembrane region" description="Helical" evidence="6">
    <location>
        <begin position="283"/>
        <end position="306"/>
    </location>
</feature>
<keyword evidence="3 6" id="KW-0812">Transmembrane</keyword>
<keyword evidence="2" id="KW-0813">Transport</keyword>
<feature type="transmembrane region" description="Helical" evidence="6">
    <location>
        <begin position="119"/>
        <end position="140"/>
    </location>
</feature>
<feature type="transmembrane region" description="Helical" evidence="6">
    <location>
        <begin position="49"/>
        <end position="71"/>
    </location>
</feature>
<feature type="transmembrane region" description="Helical" evidence="6">
    <location>
        <begin position="326"/>
        <end position="346"/>
    </location>
</feature>
<dbReference type="Pfam" id="PF07690">
    <property type="entry name" value="MFS_1"/>
    <property type="match status" value="1"/>
</dbReference>
<feature type="transmembrane region" description="Helical" evidence="6">
    <location>
        <begin position="351"/>
        <end position="371"/>
    </location>
</feature>
<dbReference type="PROSITE" id="PS50850">
    <property type="entry name" value="MFS"/>
    <property type="match status" value="1"/>
</dbReference>
<dbReference type="PANTHER" id="PTHR43791:SF48">
    <property type="entry name" value="TRANSPORTER, PUTATIVE (AFU_ORTHOLOGUE AFUA_4G01000)-RELATED"/>
    <property type="match status" value="1"/>
</dbReference>
<gene>
    <name evidence="8" type="ORF">K469DRAFT_611809</name>
</gene>
<dbReference type="OrthoDB" id="2985014at2759"/>
<organism evidence="8 9">
    <name type="scientific">Zopfia rhizophila CBS 207.26</name>
    <dbReference type="NCBI Taxonomy" id="1314779"/>
    <lineage>
        <taxon>Eukaryota</taxon>
        <taxon>Fungi</taxon>
        <taxon>Dikarya</taxon>
        <taxon>Ascomycota</taxon>
        <taxon>Pezizomycotina</taxon>
        <taxon>Dothideomycetes</taxon>
        <taxon>Dothideomycetes incertae sedis</taxon>
        <taxon>Zopfiaceae</taxon>
        <taxon>Zopfia</taxon>
    </lineage>
</organism>
<sequence length="503" mass="55689">MNDKDAAGIVQEIDATHNAAEQGQVATDKYGHSLVQINPRVERKLRTKIDLYIVPTVALLYLFCFIDRANIGNARLAGFEKDLNLVGNDYNMVLSIFYISYTIFEIPATITCKWMGPGWFLPLTTLFFGITSVGTGFVQTRGQACALRFLLGIFEAGMMPGIAYYLSRWYCRAELAFRLGLYMVMAPLAGAFGGLLASGILKLGHFGTLHTWRMIFGIEGIITIGLATLAFFTLTDRPATARWLTEEEKDFAIARVKSERLAATVVLDQIDKQKLLRGVLNPITLSTAFIFLLNNITVLGISFFLPTIVKTIYPNRTTIEQQLLTVPPYVVGAFFVVLVPTISWYLDRRQIFLALSGPTVMAGYAMFLASMNAHVRYGAIFLTASSAFTLGAMANAQVSANVVSDTARSVAIGTNVMFGNIGGLIATWTFLPWDSPAYHIGNGLNLACSTMLVIVAMAALLWMKYDNKKRDSRSAEIQEELAGLTQQQIQDLDWKHPAFRWKL</sequence>
<feature type="domain" description="Major facilitator superfamily (MFS) profile" evidence="7">
    <location>
        <begin position="53"/>
        <end position="467"/>
    </location>
</feature>
<dbReference type="GO" id="GO:0016020">
    <property type="term" value="C:membrane"/>
    <property type="evidence" value="ECO:0007669"/>
    <property type="project" value="UniProtKB-SubCell"/>
</dbReference>
<proteinExistence type="predicted"/>
<feature type="transmembrane region" description="Helical" evidence="6">
    <location>
        <begin position="212"/>
        <end position="234"/>
    </location>
</feature>
<dbReference type="FunFam" id="1.20.1250.20:FF:000013">
    <property type="entry name" value="MFS general substrate transporter"/>
    <property type="match status" value="1"/>
</dbReference>
<dbReference type="GO" id="GO:0022857">
    <property type="term" value="F:transmembrane transporter activity"/>
    <property type="evidence" value="ECO:0007669"/>
    <property type="project" value="InterPro"/>
</dbReference>
<evidence type="ECO:0000259" key="7">
    <source>
        <dbReference type="PROSITE" id="PS50850"/>
    </source>
</evidence>
<evidence type="ECO:0000256" key="2">
    <source>
        <dbReference type="ARBA" id="ARBA00022448"/>
    </source>
</evidence>
<dbReference type="FunFam" id="1.20.1250.20:FF:000034">
    <property type="entry name" value="MFS general substrate transporter"/>
    <property type="match status" value="1"/>
</dbReference>
<dbReference type="AlphaFoldDB" id="A0A6A6D7S8"/>
<dbReference type="InterPro" id="IPR020846">
    <property type="entry name" value="MFS_dom"/>
</dbReference>
<dbReference type="InterPro" id="IPR036259">
    <property type="entry name" value="MFS_trans_sf"/>
</dbReference>
<dbReference type="InterPro" id="IPR011701">
    <property type="entry name" value="MFS"/>
</dbReference>
<evidence type="ECO:0000256" key="5">
    <source>
        <dbReference type="ARBA" id="ARBA00023136"/>
    </source>
</evidence>
<protein>
    <submittedName>
        <fullName evidence="8">MFS general substrate transporter</fullName>
    </submittedName>
</protein>
<evidence type="ECO:0000256" key="1">
    <source>
        <dbReference type="ARBA" id="ARBA00004141"/>
    </source>
</evidence>
<feature type="transmembrane region" description="Helical" evidence="6">
    <location>
        <begin position="443"/>
        <end position="463"/>
    </location>
</feature>
<keyword evidence="5 6" id="KW-0472">Membrane</keyword>
<feature type="transmembrane region" description="Helical" evidence="6">
    <location>
        <begin position="179"/>
        <end position="200"/>
    </location>
</feature>